<proteinExistence type="predicted"/>
<dbReference type="OrthoDB" id="9782405at2"/>
<reference evidence="2 3" key="1">
    <citation type="journal article" date="2010" name="J. Bacteriol.">
        <title>Genome sequence of Lentisphaera araneosa HTCC2155T, the type species of the order Lentisphaerales in the phylum Lentisphaerae.</title>
        <authorList>
            <person name="Thrash J.C."/>
            <person name="Cho J.C."/>
            <person name="Vergin K.L."/>
            <person name="Morris R.M."/>
            <person name="Giovannoni S.J."/>
        </authorList>
    </citation>
    <scope>NUCLEOTIDE SEQUENCE [LARGE SCALE GENOMIC DNA]</scope>
    <source>
        <strain evidence="2 3">HTCC2155</strain>
    </source>
</reference>
<name>A6DQ41_9BACT</name>
<evidence type="ECO:0000259" key="1">
    <source>
        <dbReference type="Pfam" id="PF00814"/>
    </source>
</evidence>
<dbReference type="Gene3D" id="3.30.420.40">
    <property type="match status" value="1"/>
</dbReference>
<dbReference type="AlphaFoldDB" id="A6DQ41"/>
<keyword evidence="3" id="KW-1185">Reference proteome</keyword>
<comment type="caution">
    <text evidence="2">The sequence shown here is derived from an EMBL/GenBank/DDBJ whole genome shotgun (WGS) entry which is preliminary data.</text>
</comment>
<dbReference type="STRING" id="313628.LNTAR_24264"/>
<dbReference type="InterPro" id="IPR000905">
    <property type="entry name" value="Gcp-like_dom"/>
</dbReference>
<dbReference type="GO" id="GO:0008233">
    <property type="term" value="F:peptidase activity"/>
    <property type="evidence" value="ECO:0007669"/>
    <property type="project" value="UniProtKB-KW"/>
</dbReference>
<dbReference type="SUPFAM" id="SSF53067">
    <property type="entry name" value="Actin-like ATPase domain"/>
    <property type="match status" value="1"/>
</dbReference>
<evidence type="ECO:0000313" key="2">
    <source>
        <dbReference type="EMBL" id="EDM26282.1"/>
    </source>
</evidence>
<keyword evidence="2" id="KW-0378">Hydrolase</keyword>
<gene>
    <name evidence="2" type="ORF">LNTAR_24264</name>
</gene>
<sequence length="225" mass="24563">MIALLDTSTDTAVFALIKDGETLFHAEKTGRFGASVILPKMIESAREQGLHISEVQSWLVGKGPGSFTGTRVGIAFAHGISTGFGTLMKGCNSGFSFLEYAIKEKPDVQSIAVLHDGRRDEVIANTFELLEGQWTEKEIFICKIAEIAEKSSEYDALVSPMPEEKLAEVNSSIPLICDVKPHIQGLCLDGHAHPKDPSEEALSLQPIYVRPAVFVEPLKTRNPQI</sequence>
<dbReference type="EMBL" id="ABCK01000018">
    <property type="protein sequence ID" value="EDM26282.1"/>
    <property type="molecule type" value="Genomic_DNA"/>
</dbReference>
<keyword evidence="2" id="KW-0645">Protease</keyword>
<dbReference type="Proteomes" id="UP000004947">
    <property type="component" value="Unassembled WGS sequence"/>
</dbReference>
<dbReference type="NCBIfam" id="TIGR03725">
    <property type="entry name" value="T6A_YeaZ"/>
    <property type="match status" value="1"/>
</dbReference>
<accession>A6DQ41</accession>
<feature type="domain" description="Gcp-like" evidence="1">
    <location>
        <begin position="36"/>
        <end position="134"/>
    </location>
</feature>
<protein>
    <submittedName>
        <fullName evidence="2">Glycoprotease protein family</fullName>
    </submittedName>
</protein>
<dbReference type="RefSeq" id="WP_007279972.1">
    <property type="nucleotide sequence ID" value="NZ_ABCK01000018.1"/>
</dbReference>
<dbReference type="GO" id="GO:0006508">
    <property type="term" value="P:proteolysis"/>
    <property type="evidence" value="ECO:0007669"/>
    <property type="project" value="UniProtKB-KW"/>
</dbReference>
<dbReference type="eggNOG" id="COG1214">
    <property type="taxonomic scope" value="Bacteria"/>
</dbReference>
<dbReference type="InterPro" id="IPR043129">
    <property type="entry name" value="ATPase_NBD"/>
</dbReference>
<dbReference type="Gene3D" id="3.30.420.200">
    <property type="match status" value="1"/>
</dbReference>
<dbReference type="InterPro" id="IPR022496">
    <property type="entry name" value="T6A_TsaB"/>
</dbReference>
<organism evidence="2 3">
    <name type="scientific">Lentisphaera araneosa HTCC2155</name>
    <dbReference type="NCBI Taxonomy" id="313628"/>
    <lineage>
        <taxon>Bacteria</taxon>
        <taxon>Pseudomonadati</taxon>
        <taxon>Lentisphaerota</taxon>
        <taxon>Lentisphaeria</taxon>
        <taxon>Lentisphaerales</taxon>
        <taxon>Lentisphaeraceae</taxon>
        <taxon>Lentisphaera</taxon>
    </lineage>
</organism>
<evidence type="ECO:0000313" key="3">
    <source>
        <dbReference type="Proteomes" id="UP000004947"/>
    </source>
</evidence>
<dbReference type="Pfam" id="PF00814">
    <property type="entry name" value="TsaD"/>
    <property type="match status" value="1"/>
</dbReference>
<dbReference type="GO" id="GO:0002949">
    <property type="term" value="P:tRNA threonylcarbamoyladenosine modification"/>
    <property type="evidence" value="ECO:0007669"/>
    <property type="project" value="InterPro"/>
</dbReference>